<dbReference type="EMBL" id="FNCO01000027">
    <property type="protein sequence ID" value="SDJ35995.1"/>
    <property type="molecule type" value="Genomic_DNA"/>
</dbReference>
<dbReference type="AlphaFoldDB" id="A0A1G8T4U4"/>
<evidence type="ECO:0000313" key="1">
    <source>
        <dbReference type="EMBL" id="SDJ35995.1"/>
    </source>
</evidence>
<protein>
    <recommendedName>
        <fullName evidence="3">Sel1 repeat-containing protein</fullName>
    </recommendedName>
</protein>
<dbReference type="Gene3D" id="1.25.40.10">
    <property type="entry name" value="Tetratricopeptide repeat domain"/>
    <property type="match status" value="1"/>
</dbReference>
<organism evidence="1 2">
    <name type="scientific">Pseudomonas abietaniphila</name>
    <dbReference type="NCBI Taxonomy" id="89065"/>
    <lineage>
        <taxon>Bacteria</taxon>
        <taxon>Pseudomonadati</taxon>
        <taxon>Pseudomonadota</taxon>
        <taxon>Gammaproteobacteria</taxon>
        <taxon>Pseudomonadales</taxon>
        <taxon>Pseudomonadaceae</taxon>
        <taxon>Pseudomonas</taxon>
    </lineage>
</organism>
<dbReference type="RefSeq" id="WP_019821370.1">
    <property type="nucleotide sequence ID" value="NZ_FNCO01000027.1"/>
</dbReference>
<gene>
    <name evidence="1" type="ORF">SAMN05216605_12735</name>
</gene>
<proteinExistence type="predicted"/>
<reference evidence="2" key="1">
    <citation type="submission" date="2016-10" db="EMBL/GenBank/DDBJ databases">
        <authorList>
            <person name="Varghese N."/>
            <person name="Submissions S."/>
        </authorList>
    </citation>
    <scope>NUCLEOTIDE SEQUENCE [LARGE SCALE GENOMIC DNA]</scope>
    <source>
        <strain evidence="2">ATCC 700689</strain>
    </source>
</reference>
<dbReference type="Proteomes" id="UP000182894">
    <property type="component" value="Unassembled WGS sequence"/>
</dbReference>
<dbReference type="InterPro" id="IPR006597">
    <property type="entry name" value="Sel1-like"/>
</dbReference>
<dbReference type="InterPro" id="IPR011990">
    <property type="entry name" value="TPR-like_helical_dom_sf"/>
</dbReference>
<dbReference type="InterPro" id="IPR050767">
    <property type="entry name" value="Sel1_AlgK"/>
</dbReference>
<dbReference type="SMART" id="SM00671">
    <property type="entry name" value="SEL1"/>
    <property type="match status" value="2"/>
</dbReference>
<dbReference type="GeneID" id="46429168"/>
<dbReference type="Pfam" id="PF08238">
    <property type="entry name" value="Sel1"/>
    <property type="match status" value="2"/>
</dbReference>
<keyword evidence="2" id="KW-1185">Reference proteome</keyword>
<dbReference type="PANTHER" id="PTHR11102:SF160">
    <property type="entry name" value="ERAD-ASSOCIATED E3 UBIQUITIN-PROTEIN LIGASE COMPONENT HRD3"/>
    <property type="match status" value="1"/>
</dbReference>
<dbReference type="OrthoDB" id="9792653at2"/>
<sequence>MHARHVPVYLVLLGVLNTVYAGFDEGFSAFQRGDFTAALREWRPLAEQGNAAAQSNLGMMYVQGKGVPQDFKEAIKWYRLAAEQGAALARSNLGVLYANGYGVPQNHVVAYALFSLAAASAPDSIALEERDRITASMTPQEIEAAQKLTQDMSGNPIKAIDAYLH</sequence>
<evidence type="ECO:0000313" key="2">
    <source>
        <dbReference type="Proteomes" id="UP000182894"/>
    </source>
</evidence>
<name>A0A1G8T4U4_9PSED</name>
<dbReference type="PANTHER" id="PTHR11102">
    <property type="entry name" value="SEL-1-LIKE PROTEIN"/>
    <property type="match status" value="1"/>
</dbReference>
<evidence type="ECO:0008006" key="3">
    <source>
        <dbReference type="Google" id="ProtNLM"/>
    </source>
</evidence>
<dbReference type="STRING" id="89065.SAMN05216605_12735"/>
<accession>A0A1G8T4U4</accession>
<dbReference type="SUPFAM" id="SSF81901">
    <property type="entry name" value="HCP-like"/>
    <property type="match status" value="1"/>
</dbReference>